<keyword evidence="4" id="KW-0812">Transmembrane</keyword>
<dbReference type="PANTHER" id="PTHR43280:SF2">
    <property type="entry name" value="HTH-TYPE TRANSCRIPTIONAL REGULATOR EXSA"/>
    <property type="match status" value="1"/>
</dbReference>
<feature type="domain" description="GGDEF" evidence="6">
    <location>
        <begin position="384"/>
        <end position="516"/>
    </location>
</feature>
<dbReference type="PROSITE" id="PS50887">
    <property type="entry name" value="GGDEF"/>
    <property type="match status" value="1"/>
</dbReference>
<evidence type="ECO:0000313" key="7">
    <source>
        <dbReference type="EMBL" id="TBL71606.1"/>
    </source>
</evidence>
<keyword evidence="4" id="KW-1133">Transmembrane helix</keyword>
<dbReference type="Gene3D" id="1.10.10.60">
    <property type="entry name" value="Homeodomain-like"/>
    <property type="match status" value="2"/>
</dbReference>
<accession>A0A4Q9DHZ4</accession>
<evidence type="ECO:0000256" key="4">
    <source>
        <dbReference type="SAM" id="Phobius"/>
    </source>
</evidence>
<sequence length="745" mass="85899">MKFSWRNRLLLSYLPAFFILGVILILIFFMSISEFSKQEARKANEIYVKRMLEIVDSSLTSIDQSITKEVMSNDKFALYFKHASADSYFNDFEVSKVLTDLQRYVPLIDSVYLYRSSDQKLLTEKSSPSFSEFGDRPFLLNLIQNEIPKRYTGVRTFAEYAESAPARPVVTLVKRMLPPFGNEGFIVVNIRTESLRKLVEPMLDSKISRIDFYDDNGSFLFGTSGTEAAAGPPPASINKVTADYTHWVGVSSFSDKHLFGVFSLLNYVWVSIGAAALLAGGFWIFFITRKNVQPVQKIMEHIYKYAQGGSLHLSGKAGNDEFKFIETGVHHLIEQSIRYKEQNEENQVYRSRHLFQELLEGKLTIHPAGWGEVVRHFGFSGEDEGFAVVVVEMDKYAEFTQTYHLRDQHLLKFVISRVVKEISHNHDAPVWTEWIDAHRLGALFAIADSESDQERIHRVARETIQWVAANLPFTVTIGIGSMPRRLEEIPACYDDALEALQYKSTLGNNRLLDYAQVGRQPVHKDIFKNLQSIRSITQSFRVGDESWKQHHAAAFEEMKSHPLPKDELVSMMNYMIFQMYRESMDLSEELRQVWEQRLPEFSVILEQFDTVEELDSRFYEVLSRTAEEIKNIRESKTHYQLVGEMKKFIEAHFADPDLSLSLLSDQFELHPNYLSRLFKEEFGEKFIDYVTNMRIERAKELLAETNLSIQEIASQVGYSLPVSFIRVFKKHVGTTPGDYRKGIQA</sequence>
<dbReference type="GO" id="GO:0043565">
    <property type="term" value="F:sequence-specific DNA binding"/>
    <property type="evidence" value="ECO:0007669"/>
    <property type="project" value="InterPro"/>
</dbReference>
<keyword evidence="8" id="KW-1185">Reference proteome</keyword>
<keyword evidence="3" id="KW-0804">Transcription</keyword>
<protein>
    <submittedName>
        <fullName evidence="7">AraC family transcriptional regulator</fullName>
    </submittedName>
</protein>
<dbReference type="InterPro" id="IPR018060">
    <property type="entry name" value="HTH_AraC"/>
</dbReference>
<reference evidence="7 8" key="1">
    <citation type="submission" date="2019-02" db="EMBL/GenBank/DDBJ databases">
        <title>Paenibacillus sp. nov., isolated from surface-sterilized tissue of Thalictrum simplex L.</title>
        <authorList>
            <person name="Tuo L."/>
        </authorList>
    </citation>
    <scope>NUCLEOTIDE SEQUENCE [LARGE SCALE GENOMIC DNA]</scope>
    <source>
        <strain evidence="7 8">N2SHLJ1</strain>
    </source>
</reference>
<keyword evidence="2" id="KW-0238">DNA-binding</keyword>
<dbReference type="InterPro" id="IPR018062">
    <property type="entry name" value="HTH_AraC-typ_CS"/>
</dbReference>
<evidence type="ECO:0000313" key="8">
    <source>
        <dbReference type="Proteomes" id="UP000293142"/>
    </source>
</evidence>
<evidence type="ECO:0000259" key="6">
    <source>
        <dbReference type="PROSITE" id="PS50887"/>
    </source>
</evidence>
<dbReference type="OrthoDB" id="1877256at2"/>
<proteinExistence type="predicted"/>
<dbReference type="Proteomes" id="UP000293142">
    <property type="component" value="Unassembled WGS sequence"/>
</dbReference>
<dbReference type="PROSITE" id="PS01124">
    <property type="entry name" value="HTH_ARAC_FAMILY_2"/>
    <property type="match status" value="1"/>
</dbReference>
<dbReference type="InterPro" id="IPR041522">
    <property type="entry name" value="CdaR_GGDEF"/>
</dbReference>
<evidence type="ECO:0000259" key="5">
    <source>
        <dbReference type="PROSITE" id="PS01124"/>
    </source>
</evidence>
<dbReference type="PROSITE" id="PS00041">
    <property type="entry name" value="HTH_ARAC_FAMILY_1"/>
    <property type="match status" value="1"/>
</dbReference>
<dbReference type="SUPFAM" id="SSF46689">
    <property type="entry name" value="Homeodomain-like"/>
    <property type="match status" value="1"/>
</dbReference>
<name>A0A4Q9DHZ4_9BACL</name>
<keyword evidence="1" id="KW-0805">Transcription regulation</keyword>
<gene>
    <name evidence="7" type="ORF">EYB31_29995</name>
</gene>
<dbReference type="RefSeq" id="WP_131017183.1">
    <property type="nucleotide sequence ID" value="NZ_SIRE01000025.1"/>
</dbReference>
<dbReference type="PRINTS" id="PR00032">
    <property type="entry name" value="HTHARAC"/>
</dbReference>
<comment type="caution">
    <text evidence="7">The sequence shown here is derived from an EMBL/GenBank/DDBJ whole genome shotgun (WGS) entry which is preliminary data.</text>
</comment>
<feature type="transmembrane region" description="Helical" evidence="4">
    <location>
        <begin position="264"/>
        <end position="286"/>
    </location>
</feature>
<dbReference type="InterPro" id="IPR000160">
    <property type="entry name" value="GGDEF_dom"/>
</dbReference>
<dbReference type="GO" id="GO:0003700">
    <property type="term" value="F:DNA-binding transcription factor activity"/>
    <property type="evidence" value="ECO:0007669"/>
    <property type="project" value="InterPro"/>
</dbReference>
<dbReference type="Pfam" id="PF12833">
    <property type="entry name" value="HTH_18"/>
    <property type="match status" value="1"/>
</dbReference>
<dbReference type="InterPro" id="IPR020449">
    <property type="entry name" value="Tscrpt_reg_AraC-type_HTH"/>
</dbReference>
<evidence type="ECO:0000256" key="1">
    <source>
        <dbReference type="ARBA" id="ARBA00023015"/>
    </source>
</evidence>
<dbReference type="InterPro" id="IPR009057">
    <property type="entry name" value="Homeodomain-like_sf"/>
</dbReference>
<feature type="transmembrane region" description="Helical" evidence="4">
    <location>
        <begin position="12"/>
        <end position="32"/>
    </location>
</feature>
<evidence type="ECO:0000256" key="3">
    <source>
        <dbReference type="ARBA" id="ARBA00023163"/>
    </source>
</evidence>
<dbReference type="EMBL" id="SIRE01000025">
    <property type="protein sequence ID" value="TBL71606.1"/>
    <property type="molecule type" value="Genomic_DNA"/>
</dbReference>
<dbReference type="Pfam" id="PF17853">
    <property type="entry name" value="GGDEF_2"/>
    <property type="match status" value="1"/>
</dbReference>
<dbReference type="AlphaFoldDB" id="A0A4Q9DHZ4"/>
<feature type="domain" description="HTH araC/xylS-type" evidence="5">
    <location>
        <begin position="643"/>
        <end position="742"/>
    </location>
</feature>
<dbReference type="SMART" id="SM00342">
    <property type="entry name" value="HTH_ARAC"/>
    <property type="match status" value="1"/>
</dbReference>
<evidence type="ECO:0000256" key="2">
    <source>
        <dbReference type="ARBA" id="ARBA00023125"/>
    </source>
</evidence>
<dbReference type="PANTHER" id="PTHR43280">
    <property type="entry name" value="ARAC-FAMILY TRANSCRIPTIONAL REGULATOR"/>
    <property type="match status" value="1"/>
</dbReference>
<keyword evidence="4" id="KW-0472">Membrane</keyword>
<organism evidence="7 8">
    <name type="scientific">Paenibacillus thalictri</name>
    <dbReference type="NCBI Taxonomy" id="2527873"/>
    <lineage>
        <taxon>Bacteria</taxon>
        <taxon>Bacillati</taxon>
        <taxon>Bacillota</taxon>
        <taxon>Bacilli</taxon>
        <taxon>Bacillales</taxon>
        <taxon>Paenibacillaceae</taxon>
        <taxon>Paenibacillus</taxon>
    </lineage>
</organism>